<reference evidence="1" key="1">
    <citation type="submission" date="2014-11" db="EMBL/GenBank/DDBJ databases">
        <authorList>
            <person name="Amaro Gonzalez C."/>
        </authorList>
    </citation>
    <scope>NUCLEOTIDE SEQUENCE</scope>
</reference>
<reference evidence="1" key="2">
    <citation type="journal article" date="2015" name="Fish Shellfish Immunol.">
        <title>Early steps in the European eel (Anguilla anguilla)-Vibrio vulnificus interaction in the gills: Role of the RtxA13 toxin.</title>
        <authorList>
            <person name="Callol A."/>
            <person name="Pajuelo D."/>
            <person name="Ebbesson L."/>
            <person name="Teles M."/>
            <person name="MacKenzie S."/>
            <person name="Amaro C."/>
        </authorList>
    </citation>
    <scope>NUCLEOTIDE SEQUENCE</scope>
</reference>
<evidence type="ECO:0000313" key="1">
    <source>
        <dbReference type="EMBL" id="JAH19220.1"/>
    </source>
</evidence>
<organism evidence="1">
    <name type="scientific">Anguilla anguilla</name>
    <name type="common">European freshwater eel</name>
    <name type="synonym">Muraena anguilla</name>
    <dbReference type="NCBI Taxonomy" id="7936"/>
    <lineage>
        <taxon>Eukaryota</taxon>
        <taxon>Metazoa</taxon>
        <taxon>Chordata</taxon>
        <taxon>Craniata</taxon>
        <taxon>Vertebrata</taxon>
        <taxon>Euteleostomi</taxon>
        <taxon>Actinopterygii</taxon>
        <taxon>Neopterygii</taxon>
        <taxon>Teleostei</taxon>
        <taxon>Anguilliformes</taxon>
        <taxon>Anguillidae</taxon>
        <taxon>Anguilla</taxon>
    </lineage>
</organism>
<dbReference type="AlphaFoldDB" id="A0A0E9QSG3"/>
<protein>
    <submittedName>
        <fullName evidence="1">Uncharacterized protein</fullName>
    </submittedName>
</protein>
<name>A0A0E9QSG3_ANGAN</name>
<proteinExistence type="predicted"/>
<accession>A0A0E9QSG3</accession>
<sequence>MLLKNARCWIYCLNDLDSEFIYVGGSILGLAVISI</sequence>
<dbReference type="EMBL" id="GBXM01089357">
    <property type="protein sequence ID" value="JAH19220.1"/>
    <property type="molecule type" value="Transcribed_RNA"/>
</dbReference>